<dbReference type="AlphaFoldDB" id="S7WDH9"/>
<keyword evidence="2" id="KW-1133">Transmembrane helix</keyword>
<dbReference type="Proteomes" id="UP000014978">
    <property type="component" value="Unassembled WGS sequence"/>
</dbReference>
<feature type="compositionally biased region" description="Basic and acidic residues" evidence="1">
    <location>
        <begin position="437"/>
        <end position="460"/>
    </location>
</feature>
<keyword evidence="5" id="KW-1185">Reference proteome</keyword>
<dbReference type="HOGENOM" id="CLU_552279_0_0_1"/>
<accession>S7WDH9</accession>
<keyword evidence="2" id="KW-0812">Transmembrane</keyword>
<evidence type="ECO:0000256" key="2">
    <source>
        <dbReference type="SAM" id="Phobius"/>
    </source>
</evidence>
<evidence type="ECO:0000313" key="5">
    <source>
        <dbReference type="Proteomes" id="UP000014978"/>
    </source>
</evidence>
<feature type="signal peptide" evidence="3">
    <location>
        <begin position="1"/>
        <end position="24"/>
    </location>
</feature>
<dbReference type="InParanoid" id="S7WDH9"/>
<gene>
    <name evidence="4" type="ORF">SLOPH_577</name>
</gene>
<proteinExistence type="predicted"/>
<evidence type="ECO:0000256" key="1">
    <source>
        <dbReference type="SAM" id="MobiDB-lite"/>
    </source>
</evidence>
<name>S7WDH9_SPRLO</name>
<evidence type="ECO:0000256" key="3">
    <source>
        <dbReference type="SAM" id="SignalP"/>
    </source>
</evidence>
<feature type="transmembrane region" description="Helical" evidence="2">
    <location>
        <begin position="468"/>
        <end position="491"/>
    </location>
</feature>
<evidence type="ECO:0000313" key="4">
    <source>
        <dbReference type="EMBL" id="EPR79807.1"/>
    </source>
</evidence>
<reference evidence="5" key="1">
    <citation type="journal article" date="2013" name="PLoS Genet.">
        <title>The genome of Spraguea lophii and the basis of host-microsporidian interactions.</title>
        <authorList>
            <person name="Campbell S.E."/>
            <person name="Williams T.A."/>
            <person name="Yousuf A."/>
            <person name="Soanes D.M."/>
            <person name="Paszkiewicz K.H."/>
            <person name="Williams B.A.P."/>
        </authorList>
    </citation>
    <scope>NUCLEOTIDE SEQUENCE [LARGE SCALE GENOMIC DNA]</scope>
    <source>
        <strain evidence="5">42_110</strain>
    </source>
</reference>
<feature type="chain" id="PRO_5004558930" evidence="3">
    <location>
        <begin position="25"/>
        <end position="494"/>
    </location>
</feature>
<feature type="region of interest" description="Disordered" evidence="1">
    <location>
        <begin position="420"/>
        <end position="462"/>
    </location>
</feature>
<dbReference type="EMBL" id="ATCN01000101">
    <property type="protein sequence ID" value="EPR79807.1"/>
    <property type="molecule type" value="Genomic_DNA"/>
</dbReference>
<keyword evidence="2" id="KW-0472">Membrane</keyword>
<organism evidence="4 5">
    <name type="scientific">Spraguea lophii (strain 42_110)</name>
    <name type="common">Microsporidian parasite</name>
    <dbReference type="NCBI Taxonomy" id="1358809"/>
    <lineage>
        <taxon>Eukaryota</taxon>
        <taxon>Fungi</taxon>
        <taxon>Fungi incertae sedis</taxon>
        <taxon>Microsporidia</taxon>
        <taxon>Spragueidae</taxon>
        <taxon>Spraguea</taxon>
    </lineage>
</organism>
<comment type="caution">
    <text evidence="4">The sequence shown here is derived from an EMBL/GenBank/DDBJ whole genome shotgun (WGS) entry which is preliminary data.</text>
</comment>
<protein>
    <submittedName>
        <fullName evidence="4">Uncharacterized protein</fullName>
    </submittedName>
</protein>
<keyword evidence="3" id="KW-0732">Signal</keyword>
<dbReference type="VEuPathDB" id="MicrosporidiaDB:SLOPH_577"/>
<sequence length="494" mass="54818">MRLRLSNILTLYTSMLYFIGATDTQTTLGYSVCYLRSAETSPIPAAQAGITVSASNVGSSLTITGTGKVGNTAFPYKKNDVLLFSMTGTDVKYVLFDVFYDGSIFWAADPVSKNDEVMLIITKDVTQFTVEINIPAFQEVEGLITTSTNSLGDLNTDVPADTYPGFNDFIKSRLTITDPASSFKPAIVLALNVISNKFMMEEYAEFPVVGDRSAAIFVQVTPGFSAEVRAKNEIELNKFVHEFTNCFVTPTETMDNGLKKIKKWLAREKAKEMYRVAIKNEKCKKDCKKQCEDSNSDDSVFSCSIKDEKACKATEIIEGYNHCLKVSKAAEMIVSDRIECKFDTEKYQNICTGEKQYPLCITKALALVFFNKEFCAKFKKYECPEQDVLLVSDYNYFIGLNADPCLEEIAMADNVVNEEEHVDIPDKSSEKEEEEKVVEKKKPADKKEKKPANKKPERKSSGMSTGTVVIISVVCVVVGTGIGAGVGYGIYTMM</sequence>
<feature type="compositionally biased region" description="Basic and acidic residues" evidence="1">
    <location>
        <begin position="420"/>
        <end position="430"/>
    </location>
</feature>